<feature type="region of interest" description="Disordered" evidence="1">
    <location>
        <begin position="149"/>
        <end position="173"/>
    </location>
</feature>
<keyword evidence="3" id="KW-1185">Reference proteome</keyword>
<evidence type="ECO:0000313" key="2">
    <source>
        <dbReference type="EMBL" id="RUL88121.1"/>
    </source>
</evidence>
<proteinExistence type="predicted"/>
<evidence type="ECO:0000256" key="1">
    <source>
        <dbReference type="SAM" id="MobiDB-lite"/>
    </source>
</evidence>
<dbReference type="EMBL" id="RYZH01000014">
    <property type="protein sequence ID" value="RUL88121.1"/>
    <property type="molecule type" value="Genomic_DNA"/>
</dbReference>
<reference evidence="2 3" key="2">
    <citation type="submission" date="2019-01" db="EMBL/GenBank/DDBJ databases">
        <title>Tautonia sociabilis, a novel thermotolerant planctomycete of Isosphaeraceae family, isolated from a 4000 m deep subterranean habitat.</title>
        <authorList>
            <person name="Kovaleva O.L."/>
            <person name="Elcheninov A.G."/>
            <person name="Van Heerden E."/>
            <person name="Toshchakov S.V."/>
            <person name="Novikov A."/>
            <person name="Bonch-Osmolovskaya E.A."/>
            <person name="Kublanov I.V."/>
        </authorList>
    </citation>
    <scope>NUCLEOTIDE SEQUENCE [LARGE SCALE GENOMIC DNA]</scope>
    <source>
        <strain evidence="2 3">GM2012</strain>
    </source>
</reference>
<name>A0A432ML35_9BACT</name>
<evidence type="ECO:0000313" key="3">
    <source>
        <dbReference type="Proteomes" id="UP000280296"/>
    </source>
</evidence>
<gene>
    <name evidence="2" type="ORF">TsocGM_09290</name>
</gene>
<dbReference type="Proteomes" id="UP000280296">
    <property type="component" value="Unassembled WGS sequence"/>
</dbReference>
<dbReference type="PROSITE" id="PS51257">
    <property type="entry name" value="PROKAR_LIPOPROTEIN"/>
    <property type="match status" value="1"/>
</dbReference>
<sequence length="173" mass="18168">MAQPSGRAAFRRALVAVAASVLSAGCGGGDGLNRMPVRGNITFEGEPLAEGTIQFYPEQTNTDSITGGSLIEGGSYSIPRAEGLVPGRYQVRISSPSDEMTVEEDEAMPGLGPIYPRDLIPSKYNVESELRVEVTEDGPNEFDFALEADPGQKLMPRASLPLGTPTGSAPASP</sequence>
<protein>
    <recommendedName>
        <fullName evidence="4">Carboxypeptidase regulatory-like domain-containing protein</fullName>
    </recommendedName>
</protein>
<evidence type="ECO:0008006" key="4">
    <source>
        <dbReference type="Google" id="ProtNLM"/>
    </source>
</evidence>
<organism evidence="2 3">
    <name type="scientific">Tautonia sociabilis</name>
    <dbReference type="NCBI Taxonomy" id="2080755"/>
    <lineage>
        <taxon>Bacteria</taxon>
        <taxon>Pseudomonadati</taxon>
        <taxon>Planctomycetota</taxon>
        <taxon>Planctomycetia</taxon>
        <taxon>Isosphaerales</taxon>
        <taxon>Isosphaeraceae</taxon>
        <taxon>Tautonia</taxon>
    </lineage>
</organism>
<reference evidence="2 3" key="1">
    <citation type="submission" date="2018-12" db="EMBL/GenBank/DDBJ databases">
        <authorList>
            <person name="Toschakov S.V."/>
        </authorList>
    </citation>
    <scope>NUCLEOTIDE SEQUENCE [LARGE SCALE GENOMIC DNA]</scope>
    <source>
        <strain evidence="2 3">GM2012</strain>
    </source>
</reference>
<dbReference type="OrthoDB" id="280343at2"/>
<dbReference type="AlphaFoldDB" id="A0A432ML35"/>
<comment type="caution">
    <text evidence="2">The sequence shown here is derived from an EMBL/GenBank/DDBJ whole genome shotgun (WGS) entry which is preliminary data.</text>
</comment>
<dbReference type="RefSeq" id="WP_126725030.1">
    <property type="nucleotide sequence ID" value="NZ_RYZH01000014.1"/>
</dbReference>
<accession>A0A432ML35</accession>